<dbReference type="SUPFAM" id="SSF52172">
    <property type="entry name" value="CheY-like"/>
    <property type="match status" value="1"/>
</dbReference>
<dbReference type="Pfam" id="PF12833">
    <property type="entry name" value="HTH_18"/>
    <property type="match status" value="1"/>
</dbReference>
<keyword evidence="7" id="KW-0804">Transcription</keyword>
<dbReference type="Proteomes" id="UP000650466">
    <property type="component" value="Unassembled WGS sequence"/>
</dbReference>
<evidence type="ECO:0000256" key="6">
    <source>
        <dbReference type="ARBA" id="ARBA00023125"/>
    </source>
</evidence>
<evidence type="ECO:0000256" key="8">
    <source>
        <dbReference type="PROSITE-ProRule" id="PRU00169"/>
    </source>
</evidence>
<dbReference type="Gene3D" id="1.10.10.60">
    <property type="entry name" value="Homeodomain-like"/>
    <property type="match status" value="2"/>
</dbReference>
<comment type="caution">
    <text evidence="12">The sequence shown here is derived from an EMBL/GenBank/DDBJ whole genome shotgun (WGS) entry which is preliminary data.</text>
</comment>
<dbReference type="GO" id="GO:0043565">
    <property type="term" value="F:sequence-specific DNA binding"/>
    <property type="evidence" value="ECO:0007669"/>
    <property type="project" value="InterPro"/>
</dbReference>
<evidence type="ECO:0000259" key="10">
    <source>
        <dbReference type="PROSITE" id="PS01124"/>
    </source>
</evidence>
<dbReference type="RefSeq" id="WP_188172729.1">
    <property type="nucleotide sequence ID" value="NZ_JACVVD010000001.1"/>
</dbReference>
<evidence type="ECO:0000256" key="3">
    <source>
        <dbReference type="ARBA" id="ARBA00022553"/>
    </source>
</evidence>
<feature type="domain" description="HTH araC/xylS-type" evidence="10">
    <location>
        <begin position="414"/>
        <end position="512"/>
    </location>
</feature>
<dbReference type="CDD" id="cd17536">
    <property type="entry name" value="REC_YesN-like"/>
    <property type="match status" value="1"/>
</dbReference>
<evidence type="ECO:0000256" key="9">
    <source>
        <dbReference type="SAM" id="Coils"/>
    </source>
</evidence>
<evidence type="ECO:0000256" key="5">
    <source>
        <dbReference type="ARBA" id="ARBA00023015"/>
    </source>
</evidence>
<evidence type="ECO:0000259" key="11">
    <source>
        <dbReference type="PROSITE" id="PS50110"/>
    </source>
</evidence>
<keyword evidence="6" id="KW-0238">DNA-binding</keyword>
<dbReference type="GO" id="GO:0003700">
    <property type="term" value="F:DNA-binding transcription factor activity"/>
    <property type="evidence" value="ECO:0007669"/>
    <property type="project" value="InterPro"/>
</dbReference>
<dbReference type="PANTHER" id="PTHR42713:SF3">
    <property type="entry name" value="TRANSCRIPTIONAL REGULATORY PROTEIN HPTR"/>
    <property type="match status" value="1"/>
</dbReference>
<dbReference type="PROSITE" id="PS01124">
    <property type="entry name" value="HTH_ARAC_FAMILY_2"/>
    <property type="match status" value="1"/>
</dbReference>
<dbReference type="AlphaFoldDB" id="A0A926QHV2"/>
<accession>A0A926QHV2</accession>
<evidence type="ECO:0000256" key="4">
    <source>
        <dbReference type="ARBA" id="ARBA00023012"/>
    </source>
</evidence>
<dbReference type="InterPro" id="IPR001789">
    <property type="entry name" value="Sig_transdc_resp-reg_receiver"/>
</dbReference>
<dbReference type="GO" id="GO:0000160">
    <property type="term" value="P:phosphorelay signal transduction system"/>
    <property type="evidence" value="ECO:0007669"/>
    <property type="project" value="UniProtKB-KW"/>
</dbReference>
<gene>
    <name evidence="12" type="ORF">ICC18_02180</name>
</gene>
<sequence>MLNAMIVEDNAIYRYAIKTIIRWEDYGFRIVSEALNGSHALGLLQHHHVDLIVTDITMPEMNGIDLIQNVKRTDPAIKIVALSSYDDFRFVKEALKLGAEDYLLKHDLEPAAIQKLLQQMRAQIMADQERRKKETILASSLLEMKWILGRKLLFGELKDLRDMEDQAAAIHFPVHDGPCMVLLAEGRLTADECRSDLALPCMIVPITERKTAVIYSFPDEKSERKCAEEAQAAVLQLYARVKQRDGTLTVGISSIGYGLKDLAALYGQAQAALHHAIYEGLGKVYTYSTIHLLGKSTAERTMNAQSLEPLITTMKNSHITDVEKQIEVLFQKLGECKLVFAELRQLLIDLYALIKALALEKNKLTDQMQQWNGELLEAIDTLQPLVRFEQLFLEMVRQVMGSSMDRSAVRWEIQLAIAYIHDHYAEDVTVAKMAEVLNLSTNYLSNLFKNETGMRIIEYMNRFRIQKAKQLLRGSTLKVYEVAERTGFQETSYFCKVFKELEGKTVKDYRSSMR</sequence>
<dbReference type="InterPro" id="IPR018060">
    <property type="entry name" value="HTH_AraC"/>
</dbReference>
<dbReference type="PROSITE" id="PS50110">
    <property type="entry name" value="RESPONSE_REGULATORY"/>
    <property type="match status" value="1"/>
</dbReference>
<evidence type="ECO:0000313" key="13">
    <source>
        <dbReference type="Proteomes" id="UP000650466"/>
    </source>
</evidence>
<reference evidence="12" key="1">
    <citation type="submission" date="2020-09" db="EMBL/GenBank/DDBJ databases">
        <title>Draft Genome Sequence of Paenibacillus sp. WST5.</title>
        <authorList>
            <person name="Bao Z."/>
        </authorList>
    </citation>
    <scope>NUCLEOTIDE SEQUENCE</scope>
    <source>
        <strain evidence="12">WST5</strain>
    </source>
</reference>
<dbReference type="SMART" id="SM00448">
    <property type="entry name" value="REC"/>
    <property type="match status" value="1"/>
</dbReference>
<dbReference type="SUPFAM" id="SSF46689">
    <property type="entry name" value="Homeodomain-like"/>
    <property type="match status" value="2"/>
</dbReference>
<dbReference type="InterPro" id="IPR011006">
    <property type="entry name" value="CheY-like_superfamily"/>
</dbReference>
<keyword evidence="5" id="KW-0805">Transcription regulation</keyword>
<dbReference type="Pfam" id="PF00072">
    <property type="entry name" value="Response_reg"/>
    <property type="match status" value="1"/>
</dbReference>
<protein>
    <submittedName>
        <fullName evidence="12">Response regulator</fullName>
    </submittedName>
</protein>
<dbReference type="PANTHER" id="PTHR42713">
    <property type="entry name" value="HISTIDINE KINASE-RELATED"/>
    <property type="match status" value="1"/>
</dbReference>
<feature type="coiled-coil region" evidence="9">
    <location>
        <begin position="354"/>
        <end position="381"/>
    </location>
</feature>
<keyword evidence="13" id="KW-1185">Reference proteome</keyword>
<feature type="domain" description="Response regulatory" evidence="11">
    <location>
        <begin position="3"/>
        <end position="120"/>
    </location>
</feature>
<keyword evidence="9" id="KW-0175">Coiled coil</keyword>
<keyword evidence="4" id="KW-0902">Two-component regulatory system</keyword>
<name>A0A926QHV2_9BACL</name>
<evidence type="ECO:0000256" key="7">
    <source>
        <dbReference type="ARBA" id="ARBA00023163"/>
    </source>
</evidence>
<dbReference type="GO" id="GO:0005737">
    <property type="term" value="C:cytoplasm"/>
    <property type="evidence" value="ECO:0007669"/>
    <property type="project" value="UniProtKB-SubCell"/>
</dbReference>
<evidence type="ECO:0000256" key="2">
    <source>
        <dbReference type="ARBA" id="ARBA00022490"/>
    </source>
</evidence>
<organism evidence="12 13">
    <name type="scientific">Paenibacillus sedimenti</name>
    <dbReference type="NCBI Taxonomy" id="2770274"/>
    <lineage>
        <taxon>Bacteria</taxon>
        <taxon>Bacillati</taxon>
        <taxon>Bacillota</taxon>
        <taxon>Bacilli</taxon>
        <taxon>Bacillales</taxon>
        <taxon>Paenibacillaceae</taxon>
        <taxon>Paenibacillus</taxon>
    </lineage>
</organism>
<dbReference type="Gene3D" id="3.40.50.2300">
    <property type="match status" value="1"/>
</dbReference>
<evidence type="ECO:0000313" key="12">
    <source>
        <dbReference type="EMBL" id="MBD0378928.1"/>
    </source>
</evidence>
<proteinExistence type="predicted"/>
<evidence type="ECO:0000256" key="1">
    <source>
        <dbReference type="ARBA" id="ARBA00004496"/>
    </source>
</evidence>
<keyword evidence="2" id="KW-0963">Cytoplasm</keyword>
<dbReference type="SMART" id="SM00342">
    <property type="entry name" value="HTH_ARAC"/>
    <property type="match status" value="1"/>
</dbReference>
<dbReference type="InterPro" id="IPR009057">
    <property type="entry name" value="Homeodomain-like_sf"/>
</dbReference>
<comment type="subcellular location">
    <subcellularLocation>
        <location evidence="1">Cytoplasm</location>
    </subcellularLocation>
</comment>
<dbReference type="EMBL" id="JACVVD010000001">
    <property type="protein sequence ID" value="MBD0378928.1"/>
    <property type="molecule type" value="Genomic_DNA"/>
</dbReference>
<keyword evidence="3 8" id="KW-0597">Phosphoprotein</keyword>
<dbReference type="InterPro" id="IPR051552">
    <property type="entry name" value="HptR"/>
</dbReference>
<feature type="modified residue" description="4-aspartylphosphate" evidence="8">
    <location>
        <position position="55"/>
    </location>
</feature>